<evidence type="ECO:0000313" key="3">
    <source>
        <dbReference type="Proteomes" id="UP000254537"/>
    </source>
</evidence>
<dbReference type="AlphaFoldDB" id="A0A345Y7K8"/>
<dbReference type="PANTHER" id="PTHR35867:SF1">
    <property type="entry name" value="PROTEIN RSEC"/>
    <property type="match status" value="1"/>
</dbReference>
<dbReference type="InterPro" id="IPR026268">
    <property type="entry name" value="RseC"/>
</dbReference>
<organism evidence="2 3">
    <name type="scientific">Crenobacter cavernae</name>
    <dbReference type="NCBI Taxonomy" id="2290923"/>
    <lineage>
        <taxon>Bacteria</taxon>
        <taxon>Pseudomonadati</taxon>
        <taxon>Pseudomonadota</taxon>
        <taxon>Betaproteobacteria</taxon>
        <taxon>Neisseriales</taxon>
        <taxon>Neisseriaceae</taxon>
        <taxon>Crenobacter</taxon>
    </lineage>
</organism>
<dbReference type="Proteomes" id="UP000254537">
    <property type="component" value="Chromosome"/>
</dbReference>
<dbReference type="PANTHER" id="PTHR35867">
    <property type="entry name" value="PROTEIN RSEC"/>
    <property type="match status" value="1"/>
</dbReference>
<protein>
    <submittedName>
        <fullName evidence="2">Sigma E positive regulator RseC/MucC</fullName>
    </submittedName>
</protein>
<dbReference type="RefSeq" id="WP_115433840.1">
    <property type="nucleotide sequence ID" value="NZ_CP031337.1"/>
</dbReference>
<keyword evidence="1" id="KW-1133">Transmembrane helix</keyword>
<proteinExistence type="predicted"/>
<dbReference type="EMBL" id="CP031337">
    <property type="protein sequence ID" value="AXK39910.1"/>
    <property type="molecule type" value="Genomic_DNA"/>
</dbReference>
<reference evidence="2 3" key="1">
    <citation type="submission" date="2018-07" db="EMBL/GenBank/DDBJ databases">
        <title>Crenobacter cavernae sp. nov., isolated from a karst cave.</title>
        <authorList>
            <person name="Zhu H."/>
        </authorList>
    </citation>
    <scope>NUCLEOTIDE SEQUENCE [LARGE SCALE GENOMIC DNA]</scope>
    <source>
        <strain evidence="2 3">K1W11S-77</strain>
    </source>
</reference>
<dbReference type="KEGG" id="ccah:DWG20_10910"/>
<evidence type="ECO:0000313" key="2">
    <source>
        <dbReference type="EMBL" id="AXK39910.1"/>
    </source>
</evidence>
<dbReference type="Pfam" id="PF04246">
    <property type="entry name" value="RseC_MucC"/>
    <property type="match status" value="1"/>
</dbReference>
<keyword evidence="1" id="KW-0472">Membrane</keyword>
<accession>A0A345Y7K8</accession>
<keyword evidence="1" id="KW-0812">Transmembrane</keyword>
<dbReference type="OrthoDB" id="8536337at2"/>
<evidence type="ECO:0000256" key="1">
    <source>
        <dbReference type="SAM" id="Phobius"/>
    </source>
</evidence>
<gene>
    <name evidence="2" type="ORF">DWG20_10910</name>
</gene>
<name>A0A345Y7K8_9NEIS</name>
<feature type="transmembrane region" description="Helical" evidence="1">
    <location>
        <begin position="79"/>
        <end position="96"/>
    </location>
</feature>
<dbReference type="PIRSF" id="PIRSF004923">
    <property type="entry name" value="RseC"/>
    <property type="match status" value="1"/>
</dbReference>
<feature type="transmembrane region" description="Helical" evidence="1">
    <location>
        <begin position="102"/>
        <end position="119"/>
    </location>
</feature>
<sequence>MIETQARVVKADAGSAWVEPRPHSPCGQCDPETGCRTLNIARLFRNGAGHFRVADPLGVSPGDRVTVGVPEEGMLKSALVVYLVPLAGLFAGAALGAPAGEFASVCAAALGFSVCLLGVKRFGRRADAALYTPTIIAKFDRSSVPQGKPCRSRS</sequence>
<dbReference type="InterPro" id="IPR007359">
    <property type="entry name" value="SigmaE_reg_RseC_MucC"/>
</dbReference>